<feature type="region of interest" description="Disordered" evidence="21">
    <location>
        <begin position="572"/>
        <end position="591"/>
    </location>
</feature>
<evidence type="ECO:0000256" key="5">
    <source>
        <dbReference type="ARBA" id="ARBA00017962"/>
    </source>
</evidence>
<evidence type="ECO:0000256" key="20">
    <source>
        <dbReference type="ARBA" id="ARBA00047852"/>
    </source>
</evidence>
<evidence type="ECO:0000256" key="10">
    <source>
        <dbReference type="ARBA" id="ARBA00022968"/>
    </source>
</evidence>
<name>A0A7R8XC34_9CRUS</name>
<keyword evidence="8" id="KW-0812">Transmembrane</keyword>
<dbReference type="Pfam" id="PF05050">
    <property type="entry name" value="Methyltransf_21"/>
    <property type="match status" value="1"/>
</dbReference>
<dbReference type="PANTHER" id="PTHR46420">
    <property type="entry name" value="BETA-1,4-GLUCURONYLTRANSFERASE 1"/>
    <property type="match status" value="1"/>
</dbReference>
<evidence type="ECO:0000256" key="14">
    <source>
        <dbReference type="ARBA" id="ARBA00023180"/>
    </source>
</evidence>
<evidence type="ECO:0000256" key="16">
    <source>
        <dbReference type="ARBA" id="ARBA00030723"/>
    </source>
</evidence>
<comment type="similarity">
    <text evidence="4">Belongs to the glycosyltransferase 49 family.</text>
</comment>
<dbReference type="SUPFAM" id="SSF53335">
    <property type="entry name" value="S-adenosyl-L-methionine-dependent methyltransferases"/>
    <property type="match status" value="1"/>
</dbReference>
<dbReference type="OrthoDB" id="9974378at2759"/>
<evidence type="ECO:0000256" key="6">
    <source>
        <dbReference type="ARBA" id="ARBA00022676"/>
    </source>
</evidence>
<keyword evidence="6" id="KW-0328">Glycosyltransferase</keyword>
<keyword evidence="9" id="KW-0479">Metal-binding</keyword>
<dbReference type="Proteomes" id="UP000677054">
    <property type="component" value="Unassembled WGS sequence"/>
</dbReference>
<sequence>MRTKSSPRRMISLAFKAGSVEWINRKWTRQRPIVRILKLVTLLLLACPLAVVAFDWCITVAAVRLAPSLVHTSNVGERSCEEAIGCDERVGVRDSVGRGVEREILWGEGQGERFCGESGRARDSDFTCANRRRLTEFGRSPSTLSTQLYGSGVVRQAKGLFPGMALDRSGDYGILQEVARADGDAGGLDVTWVTQASIDHIHRVAQIAAAWQGPISFVVFTSTPANIGITLRVIQCLRNEHPLVSEHATFHIVFPVRLMAPEARLPLGIEVTRASCRDILRQLALHEGKGGNYIRRDVEFPHNLLRNVGRLAAGTEFVFVADTDFLPSQNMRLDFVTFAKKGDFSTRGRDKTVYVVPSFEAEPKTDMPQTKSDLIELWNRGIVRPFYTGIVMHLQGWTDYLRWKALPAAPEMSVGYEVEYGYMYEPFFIARNSAPLFDERFRQQGWDRNSHACELYMGGYTFAVLDNAFIVHDGFKQGNWETSPETREDLRINAFRNRGFRTQLLRRYARLGRSCNAWETRHMELWQMSPSLPSYRSCVIALVIVQLFLLSTFRTFSGCVCEPPIDRLGMTPPLLKADSGQTSNEGQDPSEGEITKRIIVPLFPVQNRCNKFFVEAGALDGRTISKTLHLEETYKWTGLLVEPNPHLFKKMTEQKRNAWLAPYCLSPELAIMQEVMEYPYDPNDPIASWGGGISKYGKVKGPVKNGTTIYSALVTCYPLHMLLDALGIKTVHFFSLDVEGLELEVLKTLPFYRIDFQVIQVEFLFNDMGKEPLRNFLLSLGYTLLKEEGGEFIFVNVTAPGVDVGGSGS</sequence>
<reference evidence="23" key="1">
    <citation type="submission" date="2020-11" db="EMBL/GenBank/DDBJ databases">
        <authorList>
            <person name="Tran Van P."/>
        </authorList>
    </citation>
    <scope>NUCLEOTIDE SEQUENCE</scope>
</reference>
<dbReference type="InterPro" id="IPR006342">
    <property type="entry name" value="FkbM_mtfrase"/>
</dbReference>
<dbReference type="EMBL" id="LR901102">
    <property type="protein sequence ID" value="CAD7247794.1"/>
    <property type="molecule type" value="Genomic_DNA"/>
</dbReference>
<dbReference type="GO" id="GO:0046872">
    <property type="term" value="F:metal ion binding"/>
    <property type="evidence" value="ECO:0007669"/>
    <property type="project" value="UniProtKB-KW"/>
</dbReference>
<dbReference type="EMBL" id="CAJPEV010001585">
    <property type="protein sequence ID" value="CAG0893396.1"/>
    <property type="molecule type" value="Genomic_DNA"/>
</dbReference>
<feature type="domain" description="Methyltransferase FkbM" evidence="22">
    <location>
        <begin position="616"/>
        <end position="783"/>
    </location>
</feature>
<evidence type="ECO:0000256" key="11">
    <source>
        <dbReference type="ARBA" id="ARBA00022989"/>
    </source>
</evidence>
<keyword evidence="14" id="KW-0325">Glycoprotein</keyword>
<evidence type="ECO:0000256" key="19">
    <source>
        <dbReference type="ARBA" id="ARBA00033291"/>
    </source>
</evidence>
<comment type="subcellular location">
    <subcellularLocation>
        <location evidence="2">Golgi apparatus membrane</location>
        <topology evidence="2">Single-pass type II membrane protein</topology>
    </subcellularLocation>
</comment>
<evidence type="ECO:0000256" key="13">
    <source>
        <dbReference type="ARBA" id="ARBA00023136"/>
    </source>
</evidence>
<evidence type="ECO:0000256" key="12">
    <source>
        <dbReference type="ARBA" id="ARBA00023034"/>
    </source>
</evidence>
<gene>
    <name evidence="23" type="ORF">DSTB1V02_LOCUS7619</name>
</gene>
<dbReference type="GO" id="GO:0035269">
    <property type="term" value="P:protein O-linked glycosylation via mannose"/>
    <property type="evidence" value="ECO:0007669"/>
    <property type="project" value="TreeGrafter"/>
</dbReference>
<keyword evidence="15" id="KW-0464">Manganese</keyword>
<evidence type="ECO:0000256" key="4">
    <source>
        <dbReference type="ARBA" id="ARBA00008539"/>
    </source>
</evidence>
<evidence type="ECO:0000256" key="1">
    <source>
        <dbReference type="ARBA" id="ARBA00001936"/>
    </source>
</evidence>
<evidence type="ECO:0000256" key="18">
    <source>
        <dbReference type="ARBA" id="ARBA00032181"/>
    </source>
</evidence>
<comment type="catalytic activity">
    <reaction evidence="20">
        <text>3-O-[beta-D-Xyl-(1-&gt;4)-Rib-ol-P-Rib-ol-P-3-beta-D-GalNAc-(1-&gt;3)-beta-D-GlcNAc-(1-&gt;4)-(O-6-P-alpha-D-Man)]-Thr-[protein] + UDP-alpha-D-glucuronate = 3-O-[beta-D-GlcA-(1-&gt;3)-beta-D-Xyl-(1-&gt;4)-Rib-ol-P-Rib-ol-P-3-beta-D-GalNAc-(1-&gt;3)-beta-D-GlcNAc-(1-&gt;4)-(O-6-P-alpha-D-Man)]-Thr-[protein] + UDP + H(+)</text>
        <dbReference type="Rhea" id="RHEA:46860"/>
        <dbReference type="Rhea" id="RHEA-COMP:15023"/>
        <dbReference type="Rhea" id="RHEA-COMP:17482"/>
        <dbReference type="ChEBI" id="CHEBI:15378"/>
        <dbReference type="ChEBI" id="CHEBI:58052"/>
        <dbReference type="ChEBI" id="CHEBI:58223"/>
        <dbReference type="ChEBI" id="CHEBI:142405"/>
        <dbReference type="ChEBI" id="CHEBI:177336"/>
    </reaction>
</comment>
<organism evidence="23">
    <name type="scientific">Darwinula stevensoni</name>
    <dbReference type="NCBI Taxonomy" id="69355"/>
    <lineage>
        <taxon>Eukaryota</taxon>
        <taxon>Metazoa</taxon>
        <taxon>Ecdysozoa</taxon>
        <taxon>Arthropoda</taxon>
        <taxon>Crustacea</taxon>
        <taxon>Oligostraca</taxon>
        <taxon>Ostracoda</taxon>
        <taxon>Podocopa</taxon>
        <taxon>Podocopida</taxon>
        <taxon>Darwinulocopina</taxon>
        <taxon>Darwinuloidea</taxon>
        <taxon>Darwinulidae</taxon>
        <taxon>Darwinula</taxon>
    </lineage>
</organism>
<evidence type="ECO:0000256" key="7">
    <source>
        <dbReference type="ARBA" id="ARBA00022679"/>
    </source>
</evidence>
<keyword evidence="12" id="KW-0333">Golgi apparatus</keyword>
<keyword evidence="24" id="KW-1185">Reference proteome</keyword>
<accession>A0A7R8XC34</accession>
<comment type="pathway">
    <text evidence="3">Protein modification; protein glycosylation.</text>
</comment>
<protein>
    <recommendedName>
        <fullName evidence="5">Beta-1,4-glucuronyltransferase 1</fullName>
    </recommendedName>
    <alternativeName>
        <fullName evidence="16">I-beta-1,3-N-acetylglucosaminyltransferase</fullName>
    </alternativeName>
    <alternativeName>
        <fullName evidence="19">N-acetyllactosaminide beta-1,3-N-acetylglucosaminyltransferase</fullName>
    </alternativeName>
    <alternativeName>
        <fullName evidence="17">Poly-N-acetyllactosamine extension enzyme</fullName>
    </alternativeName>
    <alternativeName>
        <fullName evidence="18">UDP-GlcNAc:betaGal beta-1,3-N-acetylglucosaminyltransferase 1</fullName>
    </alternativeName>
</protein>
<keyword evidence="11" id="KW-1133">Transmembrane helix</keyword>
<dbReference type="AlphaFoldDB" id="A0A7R8XC34"/>
<evidence type="ECO:0000259" key="22">
    <source>
        <dbReference type="Pfam" id="PF05050"/>
    </source>
</evidence>
<evidence type="ECO:0000256" key="17">
    <source>
        <dbReference type="ARBA" id="ARBA00032175"/>
    </source>
</evidence>
<evidence type="ECO:0000256" key="8">
    <source>
        <dbReference type="ARBA" id="ARBA00022692"/>
    </source>
</evidence>
<evidence type="ECO:0000313" key="23">
    <source>
        <dbReference type="EMBL" id="CAD7247794.1"/>
    </source>
</evidence>
<keyword evidence="7" id="KW-0808">Transferase</keyword>
<dbReference type="GO" id="GO:0015020">
    <property type="term" value="F:glucuronosyltransferase activity"/>
    <property type="evidence" value="ECO:0007669"/>
    <property type="project" value="InterPro"/>
</dbReference>
<dbReference type="UniPathway" id="UPA00378"/>
<keyword evidence="13" id="KW-0472">Membrane</keyword>
<comment type="cofactor">
    <cofactor evidence="1">
        <name>Mn(2+)</name>
        <dbReference type="ChEBI" id="CHEBI:29035"/>
    </cofactor>
</comment>
<dbReference type="InterPro" id="IPR029063">
    <property type="entry name" value="SAM-dependent_MTases_sf"/>
</dbReference>
<keyword evidence="10" id="KW-0735">Signal-anchor</keyword>
<evidence type="ECO:0000313" key="24">
    <source>
        <dbReference type="Proteomes" id="UP000677054"/>
    </source>
</evidence>
<evidence type="ECO:0000256" key="2">
    <source>
        <dbReference type="ARBA" id="ARBA00004323"/>
    </source>
</evidence>
<evidence type="ECO:0000256" key="3">
    <source>
        <dbReference type="ARBA" id="ARBA00004922"/>
    </source>
</evidence>
<dbReference type="InterPro" id="IPR043189">
    <property type="entry name" value="B4GAT1"/>
</dbReference>
<dbReference type="Gene3D" id="3.40.50.150">
    <property type="entry name" value="Vaccinia Virus protein VP39"/>
    <property type="match status" value="1"/>
</dbReference>
<dbReference type="GO" id="GO:0000139">
    <property type="term" value="C:Golgi membrane"/>
    <property type="evidence" value="ECO:0007669"/>
    <property type="project" value="UniProtKB-SubCell"/>
</dbReference>
<evidence type="ECO:0000256" key="21">
    <source>
        <dbReference type="SAM" id="MobiDB-lite"/>
    </source>
</evidence>
<evidence type="ECO:0000256" key="9">
    <source>
        <dbReference type="ARBA" id="ARBA00022723"/>
    </source>
</evidence>
<proteinExistence type="inferred from homology"/>
<dbReference type="Pfam" id="PF13896">
    <property type="entry name" value="Glyco_transf_49"/>
    <property type="match status" value="1"/>
</dbReference>
<dbReference type="PANTHER" id="PTHR46420:SF1">
    <property type="entry name" value="BETA-1,4-GLUCURONYLTRANSFERASE 1"/>
    <property type="match status" value="1"/>
</dbReference>
<evidence type="ECO:0000256" key="15">
    <source>
        <dbReference type="ARBA" id="ARBA00023211"/>
    </source>
</evidence>